<accession>A0A1D9MDR7</accession>
<gene>
    <name evidence="1" type="ORF">LPB142_11785</name>
</gene>
<name>A0A1D9MDR7_9RHOB</name>
<organism evidence="1 2">
    <name type="scientific">Rhodobacter xanthinilyticus</name>
    <dbReference type="NCBI Taxonomy" id="1850250"/>
    <lineage>
        <taxon>Bacteria</taxon>
        <taxon>Pseudomonadati</taxon>
        <taxon>Pseudomonadota</taxon>
        <taxon>Alphaproteobacteria</taxon>
        <taxon>Rhodobacterales</taxon>
        <taxon>Rhodobacter group</taxon>
        <taxon>Rhodobacter</taxon>
    </lineage>
</organism>
<evidence type="ECO:0000313" key="2">
    <source>
        <dbReference type="Proteomes" id="UP000176562"/>
    </source>
</evidence>
<sequence>MHNGNGIDALEGVFAAARQTAPEPSAAFLMRVMAEAEAVQAARQAAPAAARPAARGGRLAGLMALVGGWPALGGMVAAAATGLWIGFIGGERIDGFTAVYLGASDSASAVSLLPEGDLFALME</sequence>
<evidence type="ECO:0008006" key="3">
    <source>
        <dbReference type="Google" id="ProtNLM"/>
    </source>
</evidence>
<evidence type="ECO:0000313" key="1">
    <source>
        <dbReference type="EMBL" id="AOZ69920.1"/>
    </source>
</evidence>
<keyword evidence="2" id="KW-1185">Reference proteome</keyword>
<dbReference type="KEGG" id="rhp:LPB142_11785"/>
<protein>
    <recommendedName>
        <fullName evidence="3">Dihydroorotate dehydrogenase</fullName>
    </recommendedName>
</protein>
<dbReference type="AlphaFoldDB" id="A0A1D9MDR7"/>
<proteinExistence type="predicted"/>
<reference evidence="1 2" key="1">
    <citation type="submission" date="2016-10" db="EMBL/GenBank/DDBJ databases">
        <title>Rhodobacter sp. LPB0142, isolated from sea water.</title>
        <authorList>
            <person name="Kim E."/>
            <person name="Yi H."/>
        </authorList>
    </citation>
    <scope>NUCLEOTIDE SEQUENCE [LARGE SCALE GENOMIC DNA]</scope>
    <source>
        <strain evidence="1 2">LPB0142</strain>
    </source>
</reference>
<dbReference type="EMBL" id="CP017781">
    <property type="protein sequence ID" value="AOZ69920.1"/>
    <property type="molecule type" value="Genomic_DNA"/>
</dbReference>
<dbReference type="Proteomes" id="UP000176562">
    <property type="component" value="Chromosome"/>
</dbReference>
<dbReference type="STRING" id="1850250.LPB142_11785"/>